<evidence type="ECO:0000313" key="7">
    <source>
        <dbReference type="EMBL" id="KAF0553520.1"/>
    </source>
</evidence>
<dbReference type="GO" id="GO:0015123">
    <property type="term" value="F:acetate transmembrane transporter activity"/>
    <property type="evidence" value="ECO:0007669"/>
    <property type="project" value="TreeGrafter"/>
</dbReference>
<dbReference type="GO" id="GO:0005886">
    <property type="term" value="C:plasma membrane"/>
    <property type="evidence" value="ECO:0007669"/>
    <property type="project" value="TreeGrafter"/>
</dbReference>
<dbReference type="EMBL" id="WTPW01000056">
    <property type="protein sequence ID" value="KAF0553520.1"/>
    <property type="molecule type" value="Genomic_DNA"/>
</dbReference>
<dbReference type="InterPro" id="IPR000791">
    <property type="entry name" value="Gpr1/Fun34/SatP-like"/>
</dbReference>
<organism evidence="7 8">
    <name type="scientific">Gigaspora margarita</name>
    <dbReference type="NCBI Taxonomy" id="4874"/>
    <lineage>
        <taxon>Eukaryota</taxon>
        <taxon>Fungi</taxon>
        <taxon>Fungi incertae sedis</taxon>
        <taxon>Mucoromycota</taxon>
        <taxon>Glomeromycotina</taxon>
        <taxon>Glomeromycetes</taxon>
        <taxon>Diversisporales</taxon>
        <taxon>Gigasporaceae</taxon>
        <taxon>Gigaspora</taxon>
    </lineage>
</organism>
<sequence length="223" mass="24768">MNRRKSLGLYLHEPHYLKKRGIGNSSPIGLFAFGTTQFMYSLYLIQIANITNRRVWLGASLFYGGIIQVLAGIFELYSGKTLNATLFCSYGGHWISYGFIYLPSSGIIESFKGDQVMLRHAIGIYHLSWTVFTFFMLIASLRTTVLQISTLFFVFITLIFLDLADFTGLNILSQIGGCFGVVVALAVSEMGCRRSGIGGMNCRLSGLSKKVGSSQSTWFIKVM</sequence>
<dbReference type="NCBIfam" id="NF038013">
    <property type="entry name" value="AceTr_1"/>
    <property type="match status" value="1"/>
</dbReference>
<protein>
    <submittedName>
        <fullName evidence="7">Putative ammonium permease ATO3</fullName>
    </submittedName>
</protein>
<evidence type="ECO:0000256" key="3">
    <source>
        <dbReference type="ARBA" id="ARBA00022692"/>
    </source>
</evidence>
<comment type="caution">
    <text evidence="7">The sequence shown here is derived from an EMBL/GenBank/DDBJ whole genome shotgun (WGS) entry which is preliminary data.</text>
</comment>
<evidence type="ECO:0000313" key="8">
    <source>
        <dbReference type="Proteomes" id="UP000439903"/>
    </source>
</evidence>
<gene>
    <name evidence="7" type="ORF">F8M41_020249</name>
</gene>
<proteinExistence type="inferred from homology"/>
<dbReference type="AlphaFoldDB" id="A0A8H4ETU9"/>
<comment type="similarity">
    <text evidence="2">Belongs to the acetate uptake transporter (AceTr) (TC 2.A.96) family.</text>
</comment>
<keyword evidence="5 6" id="KW-0472">Membrane</keyword>
<feature type="transmembrane region" description="Helical" evidence="6">
    <location>
        <begin position="55"/>
        <end position="77"/>
    </location>
</feature>
<dbReference type="InterPro" id="IPR051633">
    <property type="entry name" value="AceTr"/>
</dbReference>
<name>A0A8H4ETU9_GIGMA</name>
<accession>A0A8H4ETU9</accession>
<keyword evidence="3 6" id="KW-0812">Transmembrane</keyword>
<feature type="transmembrane region" description="Helical" evidence="6">
    <location>
        <begin position="122"/>
        <end position="138"/>
    </location>
</feature>
<feature type="transmembrane region" description="Helical" evidence="6">
    <location>
        <begin position="21"/>
        <end position="43"/>
    </location>
</feature>
<comment type="subcellular location">
    <subcellularLocation>
        <location evidence="1">Membrane</location>
        <topology evidence="1">Multi-pass membrane protein</topology>
    </subcellularLocation>
</comment>
<keyword evidence="4 6" id="KW-1133">Transmembrane helix</keyword>
<dbReference type="PANTHER" id="PTHR31123">
    <property type="entry name" value="ACCUMULATION OF DYADS PROTEIN 2-RELATED"/>
    <property type="match status" value="1"/>
</dbReference>
<dbReference type="OrthoDB" id="3648309at2759"/>
<evidence type="ECO:0000256" key="6">
    <source>
        <dbReference type="SAM" id="Phobius"/>
    </source>
</evidence>
<evidence type="ECO:0000256" key="5">
    <source>
        <dbReference type="ARBA" id="ARBA00023136"/>
    </source>
</evidence>
<dbReference type="PANTHER" id="PTHR31123:SF1">
    <property type="entry name" value="ACCUMULATION OF DYADS PROTEIN 2-RELATED"/>
    <property type="match status" value="1"/>
</dbReference>
<evidence type="ECO:0000256" key="4">
    <source>
        <dbReference type="ARBA" id="ARBA00022989"/>
    </source>
</evidence>
<feature type="transmembrane region" description="Helical" evidence="6">
    <location>
        <begin position="84"/>
        <end position="102"/>
    </location>
</feature>
<keyword evidence="8" id="KW-1185">Reference proteome</keyword>
<feature type="transmembrane region" description="Helical" evidence="6">
    <location>
        <begin position="145"/>
        <end position="163"/>
    </location>
</feature>
<reference evidence="7 8" key="1">
    <citation type="journal article" date="2019" name="Environ. Microbiol.">
        <title>At the nexus of three kingdoms: the genome of the mycorrhizal fungus Gigaspora margarita provides insights into plant, endobacterial and fungal interactions.</title>
        <authorList>
            <person name="Venice F."/>
            <person name="Ghignone S."/>
            <person name="Salvioli di Fossalunga A."/>
            <person name="Amselem J."/>
            <person name="Novero M."/>
            <person name="Xianan X."/>
            <person name="Sedzielewska Toro K."/>
            <person name="Morin E."/>
            <person name="Lipzen A."/>
            <person name="Grigoriev I.V."/>
            <person name="Henrissat B."/>
            <person name="Martin F.M."/>
            <person name="Bonfante P."/>
        </authorList>
    </citation>
    <scope>NUCLEOTIDE SEQUENCE [LARGE SCALE GENOMIC DNA]</scope>
    <source>
        <strain evidence="7 8">BEG34</strain>
    </source>
</reference>
<evidence type="ECO:0000256" key="1">
    <source>
        <dbReference type="ARBA" id="ARBA00004141"/>
    </source>
</evidence>
<evidence type="ECO:0000256" key="2">
    <source>
        <dbReference type="ARBA" id="ARBA00005587"/>
    </source>
</evidence>
<dbReference type="Proteomes" id="UP000439903">
    <property type="component" value="Unassembled WGS sequence"/>
</dbReference>
<feature type="transmembrane region" description="Helical" evidence="6">
    <location>
        <begin position="169"/>
        <end position="187"/>
    </location>
</feature>
<dbReference type="Pfam" id="PF01184">
    <property type="entry name" value="Gpr1_Fun34_YaaH"/>
    <property type="match status" value="1"/>
</dbReference>